<keyword evidence="8" id="KW-1133">Transmembrane helix</keyword>
<keyword evidence="4 8" id="KW-0472">Membrane</keyword>
<dbReference type="Gene3D" id="3.30.300.30">
    <property type="match status" value="1"/>
</dbReference>
<evidence type="ECO:0000313" key="10">
    <source>
        <dbReference type="EMBL" id="MBO1360440.1"/>
    </source>
</evidence>
<proteinExistence type="inferred from homology"/>
<dbReference type="RefSeq" id="WP_207881717.1">
    <property type="nucleotide sequence ID" value="NZ_JAFVMF010000011.1"/>
</dbReference>
<dbReference type="NCBIfam" id="TIGR02544">
    <property type="entry name" value="III_secr_YscJ"/>
    <property type="match status" value="1"/>
</dbReference>
<evidence type="ECO:0000256" key="7">
    <source>
        <dbReference type="ARBA" id="ARBA00023288"/>
    </source>
</evidence>
<evidence type="ECO:0000256" key="2">
    <source>
        <dbReference type="ARBA" id="ARBA00009509"/>
    </source>
</evidence>
<keyword evidence="8" id="KW-0812">Transmembrane</keyword>
<comment type="similarity">
    <text evidence="2 8">Belongs to the YscJ lipoprotein family.</text>
</comment>
<dbReference type="Gene3D" id="3.30.70.1530">
    <property type="entry name" value="Hypothetical protein rpa1041"/>
    <property type="match status" value="1"/>
</dbReference>
<name>A0ABS3LWZ3_9PROT</name>
<dbReference type="Proteomes" id="UP000664771">
    <property type="component" value="Unassembled WGS sequence"/>
</dbReference>
<dbReference type="InterPro" id="IPR043427">
    <property type="entry name" value="YscJ/FliF"/>
</dbReference>
<evidence type="ECO:0000313" key="11">
    <source>
        <dbReference type="Proteomes" id="UP000664771"/>
    </source>
</evidence>
<dbReference type="EMBL" id="JAFVMF010000011">
    <property type="protein sequence ID" value="MBO1360440.1"/>
    <property type="molecule type" value="Genomic_DNA"/>
</dbReference>
<feature type="signal peptide" evidence="8">
    <location>
        <begin position="1"/>
        <end position="21"/>
    </location>
</feature>
<organism evidence="10 11">
    <name type="scientific">Acetobacter sacchari</name>
    <dbReference type="NCBI Taxonomy" id="2661687"/>
    <lineage>
        <taxon>Bacteria</taxon>
        <taxon>Pseudomonadati</taxon>
        <taxon>Pseudomonadota</taxon>
        <taxon>Alphaproteobacteria</taxon>
        <taxon>Acetobacterales</taxon>
        <taxon>Acetobacteraceae</taxon>
        <taxon>Acetobacter</taxon>
    </lineage>
</organism>
<dbReference type="PANTHER" id="PTHR30046:SF2">
    <property type="entry name" value="YOP PROTEINS TRANSLOCATION LIPOPROTEIN J"/>
    <property type="match status" value="1"/>
</dbReference>
<keyword evidence="6 8" id="KW-0998">Cell outer membrane</keyword>
<evidence type="ECO:0000256" key="8">
    <source>
        <dbReference type="RuleBase" id="RU364102"/>
    </source>
</evidence>
<dbReference type="PANTHER" id="PTHR30046">
    <property type="entry name" value="FLAGELLAR M-RING PROTEIN"/>
    <property type="match status" value="1"/>
</dbReference>
<evidence type="ECO:0000256" key="4">
    <source>
        <dbReference type="ARBA" id="ARBA00023136"/>
    </source>
</evidence>
<keyword evidence="11" id="KW-1185">Reference proteome</keyword>
<sequence>MRRRATRAVGAALLLSLAACQTELYTGLSERDAMAMVAILRQSGIPANRIISKDGSSAVDVSDSQVAEAVSVLRAAHYPRNEYASMSKLFQQRGLISSPGAERAKLYFGISQELEHTLNDIDGVVDARVHIAPSVSDPVTGAEKLATAAVVLRYDSGVAMDELLPKIKLLVANAVQELSYDRVSVILLPVAPPAPAAPHPAPAPSPWLILGWGLALLWPAVGSGWLLWRRYRKPLGKPAAATLTAVVSDRAA</sequence>
<reference evidence="10 11" key="1">
    <citation type="submission" date="2021-03" db="EMBL/GenBank/DDBJ databases">
        <title>The complete genome sequence of Acetobacter sacchari TBRC 11175.</title>
        <authorList>
            <person name="Charoenyingcharoen P."/>
            <person name="Yukphan P."/>
        </authorList>
    </citation>
    <scope>NUCLEOTIDE SEQUENCE [LARGE SCALE GENOMIC DNA]</scope>
    <source>
        <strain evidence="10 11">TBRC 11175</strain>
    </source>
</reference>
<keyword evidence="5 8" id="KW-0564">Palmitate</keyword>
<keyword evidence="3 8" id="KW-0732">Signal</keyword>
<dbReference type="InterPro" id="IPR006182">
    <property type="entry name" value="FliF_N_dom"/>
</dbReference>
<comment type="caution">
    <text evidence="10">The sequence shown here is derived from an EMBL/GenBank/DDBJ whole genome shotgun (WGS) entry which is preliminary data.</text>
</comment>
<feature type="chain" id="PRO_5044995415" description="Lipoprotein" evidence="8">
    <location>
        <begin position="22"/>
        <end position="252"/>
    </location>
</feature>
<evidence type="ECO:0000256" key="1">
    <source>
        <dbReference type="ARBA" id="ARBA00004459"/>
    </source>
</evidence>
<keyword evidence="7 8" id="KW-0449">Lipoprotein</keyword>
<comment type="subcellular location">
    <subcellularLocation>
        <location evidence="1">Cell outer membrane</location>
        <topology evidence="1">Lipid-anchor</topology>
    </subcellularLocation>
</comment>
<accession>A0ABS3LWZ3</accession>
<dbReference type="Pfam" id="PF01514">
    <property type="entry name" value="YscJ_FliF"/>
    <property type="match status" value="1"/>
</dbReference>
<evidence type="ECO:0000259" key="9">
    <source>
        <dbReference type="Pfam" id="PF01514"/>
    </source>
</evidence>
<feature type="transmembrane region" description="Helical" evidence="8">
    <location>
        <begin position="207"/>
        <end position="228"/>
    </location>
</feature>
<feature type="domain" description="Flagellar M-ring N-terminal" evidence="9">
    <location>
        <begin position="22"/>
        <end position="186"/>
    </location>
</feature>
<dbReference type="InterPro" id="IPR045851">
    <property type="entry name" value="AMP-bd_C_sf"/>
</dbReference>
<dbReference type="InterPro" id="IPR003282">
    <property type="entry name" value="T3SS_SctJ"/>
</dbReference>
<dbReference type="PRINTS" id="PR01338">
    <property type="entry name" value="TYPE3OMKPROT"/>
</dbReference>
<evidence type="ECO:0000256" key="5">
    <source>
        <dbReference type="ARBA" id="ARBA00023139"/>
    </source>
</evidence>
<gene>
    <name evidence="10" type="primary">sctJ</name>
    <name evidence="10" type="ORF">J2D73_11640</name>
</gene>
<evidence type="ECO:0000256" key="3">
    <source>
        <dbReference type="ARBA" id="ARBA00022729"/>
    </source>
</evidence>
<protein>
    <recommendedName>
        <fullName evidence="8">Lipoprotein</fullName>
    </recommendedName>
</protein>
<evidence type="ECO:0000256" key="6">
    <source>
        <dbReference type="ARBA" id="ARBA00023237"/>
    </source>
</evidence>
<dbReference type="PROSITE" id="PS51257">
    <property type="entry name" value="PROKAR_LIPOPROTEIN"/>
    <property type="match status" value="1"/>
</dbReference>